<dbReference type="EMBL" id="JAVRRL010000015">
    <property type="protein sequence ID" value="KAK5114883.1"/>
    <property type="molecule type" value="Genomic_DNA"/>
</dbReference>
<name>A0AAN7YHX9_9PEZI</name>
<dbReference type="PANTHER" id="PTHR13389:SF0">
    <property type="entry name" value="PUMILIO HOMOLOG 3"/>
    <property type="match status" value="1"/>
</dbReference>
<reference evidence="6" key="1">
    <citation type="submission" date="2023-08" db="EMBL/GenBank/DDBJ databases">
        <title>Black Yeasts Isolated from many extreme environments.</title>
        <authorList>
            <person name="Coleine C."/>
            <person name="Stajich J.E."/>
            <person name="Selbmann L."/>
        </authorList>
    </citation>
    <scope>NUCLEOTIDE SEQUENCE</scope>
    <source>
        <strain evidence="6">CCFEE 5401</strain>
    </source>
</reference>
<comment type="caution">
    <text evidence="6">The sequence shown here is derived from an EMBL/GenBank/DDBJ whole genome shotgun (WGS) entry which is preliminary data.</text>
</comment>
<dbReference type="PANTHER" id="PTHR13389">
    <property type="entry name" value="PUMILIO HOMOLOG 3"/>
    <property type="match status" value="1"/>
</dbReference>
<feature type="compositionally biased region" description="Basic and acidic residues" evidence="4">
    <location>
        <begin position="1"/>
        <end position="19"/>
    </location>
</feature>
<protein>
    <recommendedName>
        <fullName evidence="5">PUM-HD domain-containing protein</fullName>
    </recommendedName>
</protein>
<dbReference type="SMART" id="SM00025">
    <property type="entry name" value="Pumilio"/>
    <property type="match status" value="3"/>
</dbReference>
<dbReference type="PROSITE" id="PS50303">
    <property type="entry name" value="PUM_HD"/>
    <property type="match status" value="1"/>
</dbReference>
<dbReference type="GO" id="GO:0006417">
    <property type="term" value="P:regulation of translation"/>
    <property type="evidence" value="ECO:0007669"/>
    <property type="project" value="TreeGrafter"/>
</dbReference>
<dbReference type="InterPro" id="IPR011989">
    <property type="entry name" value="ARM-like"/>
</dbReference>
<dbReference type="GO" id="GO:0005730">
    <property type="term" value="C:nucleolus"/>
    <property type="evidence" value="ECO:0007669"/>
    <property type="project" value="TreeGrafter"/>
</dbReference>
<gene>
    <name evidence="6" type="ORF">LTR62_002042</name>
</gene>
<evidence type="ECO:0000313" key="7">
    <source>
        <dbReference type="Proteomes" id="UP001310890"/>
    </source>
</evidence>
<dbReference type="Proteomes" id="UP001310890">
    <property type="component" value="Unassembled WGS sequence"/>
</dbReference>
<evidence type="ECO:0000256" key="4">
    <source>
        <dbReference type="SAM" id="MobiDB-lite"/>
    </source>
</evidence>
<accession>A0AAN7YHX9</accession>
<evidence type="ECO:0000259" key="5">
    <source>
        <dbReference type="PROSITE" id="PS50303"/>
    </source>
</evidence>
<dbReference type="InterPro" id="IPR012959">
    <property type="entry name" value="CPL_dom"/>
</dbReference>
<organism evidence="6 7">
    <name type="scientific">Meristemomyces frigidus</name>
    <dbReference type="NCBI Taxonomy" id="1508187"/>
    <lineage>
        <taxon>Eukaryota</taxon>
        <taxon>Fungi</taxon>
        <taxon>Dikarya</taxon>
        <taxon>Ascomycota</taxon>
        <taxon>Pezizomycotina</taxon>
        <taxon>Dothideomycetes</taxon>
        <taxon>Dothideomycetidae</taxon>
        <taxon>Mycosphaerellales</taxon>
        <taxon>Teratosphaeriaceae</taxon>
        <taxon>Meristemomyces</taxon>
    </lineage>
</organism>
<dbReference type="Gene3D" id="1.25.10.10">
    <property type="entry name" value="Leucine-rich Repeat Variant"/>
    <property type="match status" value="1"/>
</dbReference>
<dbReference type="InterPro" id="IPR040059">
    <property type="entry name" value="PUM3"/>
</dbReference>
<keyword evidence="2" id="KW-0694">RNA-binding</keyword>
<evidence type="ECO:0000256" key="3">
    <source>
        <dbReference type="ARBA" id="ARBA00024893"/>
    </source>
</evidence>
<dbReference type="Pfam" id="PF08144">
    <property type="entry name" value="CPL"/>
    <property type="match status" value="1"/>
</dbReference>
<feature type="compositionally biased region" description="Acidic residues" evidence="4">
    <location>
        <begin position="34"/>
        <end position="48"/>
    </location>
</feature>
<proteinExistence type="predicted"/>
<evidence type="ECO:0000256" key="2">
    <source>
        <dbReference type="ARBA" id="ARBA00022884"/>
    </source>
</evidence>
<dbReference type="InterPro" id="IPR016024">
    <property type="entry name" value="ARM-type_fold"/>
</dbReference>
<evidence type="ECO:0000313" key="6">
    <source>
        <dbReference type="EMBL" id="KAK5114883.1"/>
    </source>
</evidence>
<feature type="domain" description="PUM-HD" evidence="5">
    <location>
        <begin position="103"/>
        <end position="450"/>
    </location>
</feature>
<keyword evidence="1" id="KW-0677">Repeat</keyword>
<dbReference type="InterPro" id="IPR033133">
    <property type="entry name" value="PUM-HD"/>
</dbReference>
<comment type="function">
    <text evidence="3">RNA-binding nucleolar protein required for pre-rRNA processing. Involved in production of 18S rRNA and assembly of small ribosomal subunit.</text>
</comment>
<evidence type="ECO:0000256" key="1">
    <source>
        <dbReference type="ARBA" id="ARBA00022737"/>
    </source>
</evidence>
<dbReference type="SUPFAM" id="SSF48371">
    <property type="entry name" value="ARM repeat"/>
    <property type="match status" value="1"/>
</dbReference>
<dbReference type="AlphaFoldDB" id="A0AAN7YHX9"/>
<dbReference type="InterPro" id="IPR001313">
    <property type="entry name" value="Pumilio_RNA-bd_rpt"/>
</dbReference>
<dbReference type="GO" id="GO:0003729">
    <property type="term" value="F:mRNA binding"/>
    <property type="evidence" value="ECO:0007669"/>
    <property type="project" value="TreeGrafter"/>
</dbReference>
<feature type="region of interest" description="Disordered" evidence="4">
    <location>
        <begin position="1"/>
        <end position="98"/>
    </location>
</feature>
<sequence>MAATKRKEAPSASAKDVKKQKTVAQKQSKLDEAAAQDDDFGGFSDGEENATGGVALSTSDSNSNGDKKYKLESGTTSAEAHAKQRQMAKERKAAKPNADVIARSKKIWERLRRKSHVPLAERKELVKELFDIITGRVREFVFKHDSVRVIQTALKYADRTQRMIIVEELKSDVRELVESRYGKFLVAKMVVEGDQQCRNMIVPQFYGGVKRLINHPEAGWIVDDIYRQIATTQQKAIMLREWYGQEFALANRNAKAAEADKELADLKSILENTPEKRRFILEHILQMINSLIQKKLTGFTMLHDAMLQYFLVLTPGTEEFTDFLELLKADIETKAEAKESTDAAGGGDLYRNLAFTKSGSRLVCLALAYGSAKDRKIILRCYKDNVELMAYDQYAKMVLITGLDVPDDVKMSGKAILSELLGQSVEGEEARLNRLEVVATHLVARVPLLFPLAGDAKWLMNDNDKTLLSQIHAIRTTTSKKDPELRRQGLLDYLAPSMLEFVTKRAANLVKTSFGCQVITETLLEATSDASIAQRQEAKSAVAQLSTGTLTEAEHIVHNAPAGRMLKTLVLGGAFDSVAKTTKLAEPRLGFASALYPVIEKSMVEWACSPSSFVVVALLESEDVGEDVREKVKSALLKGRESIEAAAGEGVGKDGKGKGNAGAKILLEKLGV</sequence>